<reference evidence="2" key="1">
    <citation type="journal article" date="2019" name="BMC Genomics">
        <title>A new reference genome for Sorghum bicolor reveals high levels of sequence similarity between sweet and grain genotypes: implications for the genetics of sugar metabolism.</title>
        <authorList>
            <person name="Cooper E.A."/>
            <person name="Brenton Z.W."/>
            <person name="Flinn B.S."/>
            <person name="Jenkins J."/>
            <person name="Shu S."/>
            <person name="Flowers D."/>
            <person name="Luo F."/>
            <person name="Wang Y."/>
            <person name="Xia P."/>
            <person name="Barry K."/>
            <person name="Daum C."/>
            <person name="Lipzen A."/>
            <person name="Yoshinaga Y."/>
            <person name="Schmutz J."/>
            <person name="Saski C."/>
            <person name="Vermerris W."/>
            <person name="Kresovich S."/>
        </authorList>
    </citation>
    <scope>NUCLEOTIDE SEQUENCE</scope>
</reference>
<comment type="caution">
    <text evidence="2">The sequence shown here is derived from an EMBL/GenBank/DDBJ whole genome shotgun (WGS) entry which is preliminary data.</text>
</comment>
<feature type="region of interest" description="Disordered" evidence="1">
    <location>
        <begin position="14"/>
        <end position="37"/>
    </location>
</feature>
<accession>A0A921RDZ9</accession>
<dbReference type="AlphaFoldDB" id="A0A921RDZ9"/>
<name>A0A921RDZ9_SORBI</name>
<sequence length="115" mass="12150">MATVTGGSVVLVRTSAGGPNCRNRTSPPGPHATTPLCSASLRPPVVVQSPIHPLGIDVDPPNLSVRPSVHGTREARRPPRRPGRLRLAMRPCPARAVVTVLVPDEMRSGRAGARF</sequence>
<feature type="region of interest" description="Disordered" evidence="1">
    <location>
        <begin position="52"/>
        <end position="85"/>
    </location>
</feature>
<dbReference type="EMBL" id="CM027682">
    <property type="protein sequence ID" value="KAG0538613.1"/>
    <property type="molecule type" value="Genomic_DNA"/>
</dbReference>
<gene>
    <name evidence="2" type="ORF">BDA96_03G251700</name>
</gene>
<organism evidence="2 3">
    <name type="scientific">Sorghum bicolor</name>
    <name type="common">Sorghum</name>
    <name type="synonym">Sorghum vulgare</name>
    <dbReference type="NCBI Taxonomy" id="4558"/>
    <lineage>
        <taxon>Eukaryota</taxon>
        <taxon>Viridiplantae</taxon>
        <taxon>Streptophyta</taxon>
        <taxon>Embryophyta</taxon>
        <taxon>Tracheophyta</taxon>
        <taxon>Spermatophyta</taxon>
        <taxon>Magnoliopsida</taxon>
        <taxon>Liliopsida</taxon>
        <taxon>Poales</taxon>
        <taxon>Poaceae</taxon>
        <taxon>PACMAD clade</taxon>
        <taxon>Panicoideae</taxon>
        <taxon>Andropogonodae</taxon>
        <taxon>Andropogoneae</taxon>
        <taxon>Sorghinae</taxon>
        <taxon>Sorghum</taxon>
    </lineage>
</organism>
<evidence type="ECO:0000313" key="2">
    <source>
        <dbReference type="EMBL" id="KAG0538613.1"/>
    </source>
</evidence>
<dbReference type="Proteomes" id="UP000807115">
    <property type="component" value="Chromosome 3"/>
</dbReference>
<protein>
    <submittedName>
        <fullName evidence="2">Uncharacterized protein</fullName>
    </submittedName>
</protein>
<evidence type="ECO:0000313" key="3">
    <source>
        <dbReference type="Proteomes" id="UP000807115"/>
    </source>
</evidence>
<evidence type="ECO:0000256" key="1">
    <source>
        <dbReference type="SAM" id="MobiDB-lite"/>
    </source>
</evidence>
<reference evidence="2" key="2">
    <citation type="submission" date="2020-10" db="EMBL/GenBank/DDBJ databases">
        <authorList>
            <person name="Cooper E.A."/>
            <person name="Brenton Z.W."/>
            <person name="Flinn B.S."/>
            <person name="Jenkins J."/>
            <person name="Shu S."/>
            <person name="Flowers D."/>
            <person name="Luo F."/>
            <person name="Wang Y."/>
            <person name="Xia P."/>
            <person name="Barry K."/>
            <person name="Daum C."/>
            <person name="Lipzen A."/>
            <person name="Yoshinaga Y."/>
            <person name="Schmutz J."/>
            <person name="Saski C."/>
            <person name="Vermerris W."/>
            <person name="Kresovich S."/>
        </authorList>
    </citation>
    <scope>NUCLEOTIDE SEQUENCE</scope>
</reference>
<proteinExistence type="predicted"/>